<dbReference type="GO" id="GO:0046872">
    <property type="term" value="F:metal ion binding"/>
    <property type="evidence" value="ECO:0007669"/>
    <property type="project" value="UniProtKB-KW"/>
</dbReference>
<organism evidence="4 5">
    <name type="scientific">Bradyrhizobium japonicum</name>
    <dbReference type="NCBI Taxonomy" id="375"/>
    <lineage>
        <taxon>Bacteria</taxon>
        <taxon>Pseudomonadati</taxon>
        <taxon>Pseudomonadota</taxon>
        <taxon>Alphaproteobacteria</taxon>
        <taxon>Hyphomicrobiales</taxon>
        <taxon>Nitrobacteraceae</taxon>
        <taxon>Bradyrhizobium</taxon>
    </lineage>
</organism>
<dbReference type="GO" id="GO:0016491">
    <property type="term" value="F:oxidoreductase activity"/>
    <property type="evidence" value="ECO:0007669"/>
    <property type="project" value="InterPro"/>
</dbReference>
<dbReference type="Pfam" id="PF06778">
    <property type="entry name" value="Chlor_dismutase"/>
    <property type="match status" value="1"/>
</dbReference>
<dbReference type="RefSeq" id="WP_071909621.1">
    <property type="nucleotide sequence ID" value="NZ_CP017637.1"/>
</dbReference>
<dbReference type="EMBL" id="CP017637">
    <property type="protein sequence ID" value="APG08518.1"/>
    <property type="molecule type" value="Genomic_DNA"/>
</dbReference>
<proteinExistence type="predicted"/>
<evidence type="ECO:0000256" key="3">
    <source>
        <dbReference type="ARBA" id="ARBA00023004"/>
    </source>
</evidence>
<protein>
    <submittedName>
        <fullName evidence="4">Chlorite dismutase</fullName>
    </submittedName>
</protein>
<evidence type="ECO:0000313" key="5">
    <source>
        <dbReference type="Proteomes" id="UP000181962"/>
    </source>
</evidence>
<dbReference type="InterPro" id="IPR011008">
    <property type="entry name" value="Dimeric_a/b-barrel"/>
</dbReference>
<name>A0A1L3F5D4_BRAJP</name>
<dbReference type="OrthoDB" id="9782564at2"/>
<dbReference type="SUPFAM" id="SSF54909">
    <property type="entry name" value="Dimeric alpha+beta barrel"/>
    <property type="match status" value="1"/>
</dbReference>
<sequence>MFRMFRGGHSGGWRVTSISPVVGEPLPFVPALSVTDSEAISLPLVPSRNAWRLVGVASTPRYTERAEKQQLTAVQAELGRLEATSAALIPIRKSEAWWELTQEERRKIFEDKSHHIASTLRFLPAIARRLYHSRDLGGPFDFLTWFEFAPPDASLFEELVAMLRQTEEWSYVEHEIDVRLVKEVLSA</sequence>
<gene>
    <name evidence="4" type="ORF">BKD09_09265</name>
</gene>
<keyword evidence="3" id="KW-0408">Iron</keyword>
<evidence type="ECO:0000313" key="4">
    <source>
        <dbReference type="EMBL" id="APG08518.1"/>
    </source>
</evidence>
<dbReference type="Gene3D" id="3.30.70.3420">
    <property type="match status" value="1"/>
</dbReference>
<dbReference type="GO" id="GO:0020037">
    <property type="term" value="F:heme binding"/>
    <property type="evidence" value="ECO:0007669"/>
    <property type="project" value="InterPro"/>
</dbReference>
<keyword evidence="2" id="KW-0479">Metal-binding</keyword>
<reference evidence="4 5" key="1">
    <citation type="submission" date="2016-11" db="EMBL/GenBank/DDBJ databases">
        <title>Complete Genome Sequence of Bradyrhizobium sp. strain J5, an isolated from soybean nodule in Hokkaido.</title>
        <authorList>
            <person name="Kanehara K."/>
        </authorList>
    </citation>
    <scope>NUCLEOTIDE SEQUENCE [LARGE SCALE GENOMIC DNA]</scope>
    <source>
        <strain evidence="4 5">J5</strain>
    </source>
</reference>
<dbReference type="AlphaFoldDB" id="A0A1L3F5D4"/>
<dbReference type="InterPro" id="IPR010644">
    <property type="entry name" value="ChdC/CLD"/>
</dbReference>
<evidence type="ECO:0000256" key="2">
    <source>
        <dbReference type="ARBA" id="ARBA00022723"/>
    </source>
</evidence>
<evidence type="ECO:0000256" key="1">
    <source>
        <dbReference type="ARBA" id="ARBA00022617"/>
    </source>
</evidence>
<keyword evidence="1" id="KW-0349">Heme</keyword>
<dbReference type="Proteomes" id="UP000181962">
    <property type="component" value="Chromosome"/>
</dbReference>
<accession>A0A1L3F5D4</accession>